<evidence type="ECO:0000256" key="2">
    <source>
        <dbReference type="ARBA" id="ARBA00023315"/>
    </source>
</evidence>
<accession>A0A268NU66</accession>
<keyword evidence="2" id="KW-0012">Acyltransferase</keyword>
<evidence type="ECO:0000313" key="5">
    <source>
        <dbReference type="EMBL" id="PAE87034.1"/>
    </source>
</evidence>
<comment type="caution">
    <text evidence="5">The sequence shown here is derived from an EMBL/GenBank/DDBJ whole genome shotgun (WGS) entry which is preliminary data.</text>
</comment>
<dbReference type="GO" id="GO:0044550">
    <property type="term" value="P:secondary metabolite biosynthetic process"/>
    <property type="evidence" value="ECO:0007669"/>
    <property type="project" value="TreeGrafter"/>
</dbReference>
<keyword evidence="1" id="KW-0808">Transferase</keyword>
<dbReference type="SUPFAM" id="SSF53901">
    <property type="entry name" value="Thiolase-like"/>
    <property type="match status" value="2"/>
</dbReference>
<dbReference type="InterPro" id="IPR013751">
    <property type="entry name" value="ACP_syn_III_N"/>
</dbReference>
<dbReference type="Proteomes" id="UP000216207">
    <property type="component" value="Unassembled WGS sequence"/>
</dbReference>
<dbReference type="PANTHER" id="PTHR34069">
    <property type="entry name" value="3-OXOACYL-[ACYL-CARRIER-PROTEIN] SYNTHASE 3"/>
    <property type="match status" value="1"/>
</dbReference>
<reference evidence="5 6" key="1">
    <citation type="submission" date="2017-07" db="EMBL/GenBank/DDBJ databases">
        <title>Isolation and whole genome analysis of endospore-forming bacteria from heroin.</title>
        <authorList>
            <person name="Kalinowski J."/>
            <person name="Ahrens B."/>
            <person name="Al-Dilaimi A."/>
            <person name="Winkler A."/>
            <person name="Wibberg D."/>
            <person name="Schleenbecker U."/>
            <person name="Ruckert C."/>
            <person name="Wolfel R."/>
            <person name="Grass G."/>
        </authorList>
    </citation>
    <scope>NUCLEOTIDE SEQUENCE [LARGE SCALE GENOMIC DNA]</scope>
    <source>
        <strain evidence="5 6">7539</strain>
    </source>
</reference>
<dbReference type="RefSeq" id="WP_095327348.1">
    <property type="nucleotide sequence ID" value="NZ_NPCC01000043.1"/>
</dbReference>
<name>A0A268NU66_SHOCL</name>
<proteinExistence type="predicted"/>
<dbReference type="Pfam" id="PF08541">
    <property type="entry name" value="ACP_syn_III_C"/>
    <property type="match status" value="1"/>
</dbReference>
<dbReference type="PANTHER" id="PTHR34069:SF2">
    <property type="entry name" value="BETA-KETOACYL-[ACYL-CARRIER-PROTEIN] SYNTHASE III"/>
    <property type="match status" value="1"/>
</dbReference>
<evidence type="ECO:0000313" key="6">
    <source>
        <dbReference type="Proteomes" id="UP000216207"/>
    </source>
</evidence>
<dbReference type="InterPro" id="IPR016039">
    <property type="entry name" value="Thiolase-like"/>
</dbReference>
<dbReference type="Gene3D" id="3.40.47.10">
    <property type="match status" value="2"/>
</dbReference>
<evidence type="ECO:0000259" key="4">
    <source>
        <dbReference type="Pfam" id="PF08545"/>
    </source>
</evidence>
<sequence length="328" mass="35610">MLNAKILGSGKAVGSTVMKNDELEKEMSLPKGWMEKASGVQSRFYINPDKNESALTLGVAAAKQAIEESGLALEDIDCIIGANGSPLQAIPCAASLYQRELGLEESGIPCFDVDTTCYSFPLALFVASNLINNNVYQHILIISSDTPSKTLDQCEKEVRTIFGDGAAAFVVTSSNGDSKINKFLLKTYSSGADFTCVKGGGTLRPPNDPETMPNDNLFQMEGRKVYKAAVRYLPSFLEDFFLNSLSKEDYKFIIPHQTSKKGITIFEKFGFKREQIGDHLATHGNCIAASIPMLFHDLLSSNKIDRGDNVLLFGTSAGLSLGALSLTY</sequence>
<protein>
    <submittedName>
        <fullName evidence="5">Uncharacterized protein</fullName>
    </submittedName>
</protein>
<gene>
    <name evidence="5" type="ORF">CHH72_20545</name>
</gene>
<dbReference type="CDD" id="cd00830">
    <property type="entry name" value="KAS_III"/>
    <property type="match status" value="1"/>
</dbReference>
<feature type="domain" description="Beta-ketoacyl-[acyl-carrier-protein] synthase III C-terminal" evidence="3">
    <location>
        <begin position="244"/>
        <end position="327"/>
    </location>
</feature>
<organism evidence="5 6">
    <name type="scientific">Shouchella clausii</name>
    <name type="common">Alkalihalobacillus clausii</name>
    <dbReference type="NCBI Taxonomy" id="79880"/>
    <lineage>
        <taxon>Bacteria</taxon>
        <taxon>Bacillati</taxon>
        <taxon>Bacillota</taxon>
        <taxon>Bacilli</taxon>
        <taxon>Bacillales</taxon>
        <taxon>Bacillaceae</taxon>
        <taxon>Shouchella</taxon>
    </lineage>
</organism>
<dbReference type="Pfam" id="PF08545">
    <property type="entry name" value="ACP_syn_III"/>
    <property type="match status" value="1"/>
</dbReference>
<feature type="domain" description="Beta-ketoacyl-[acyl-carrier-protein] synthase III N-terminal" evidence="4">
    <location>
        <begin position="111"/>
        <end position="187"/>
    </location>
</feature>
<dbReference type="GO" id="GO:0004315">
    <property type="term" value="F:3-oxoacyl-[acyl-carrier-protein] synthase activity"/>
    <property type="evidence" value="ECO:0007669"/>
    <property type="project" value="InterPro"/>
</dbReference>
<dbReference type="AlphaFoldDB" id="A0A268NU66"/>
<evidence type="ECO:0000259" key="3">
    <source>
        <dbReference type="Pfam" id="PF08541"/>
    </source>
</evidence>
<dbReference type="GO" id="GO:0006633">
    <property type="term" value="P:fatty acid biosynthetic process"/>
    <property type="evidence" value="ECO:0007669"/>
    <property type="project" value="InterPro"/>
</dbReference>
<dbReference type="EMBL" id="NPCC01000043">
    <property type="protein sequence ID" value="PAE87034.1"/>
    <property type="molecule type" value="Genomic_DNA"/>
</dbReference>
<evidence type="ECO:0000256" key="1">
    <source>
        <dbReference type="ARBA" id="ARBA00022679"/>
    </source>
</evidence>
<dbReference type="InterPro" id="IPR013747">
    <property type="entry name" value="ACP_syn_III_C"/>
</dbReference>